<feature type="compositionally biased region" description="Low complexity" evidence="6">
    <location>
        <begin position="19"/>
        <end position="46"/>
    </location>
</feature>
<dbReference type="OrthoDB" id="5959761at2759"/>
<proteinExistence type="inferred from homology"/>
<feature type="compositionally biased region" description="Polar residues" evidence="6">
    <location>
        <begin position="69"/>
        <end position="84"/>
    </location>
</feature>
<dbReference type="VEuPathDB" id="FungiDB:MSYG_1010"/>
<dbReference type="SUPFAM" id="SSF55729">
    <property type="entry name" value="Acyl-CoA N-acyltransferases (Nat)"/>
    <property type="match status" value="1"/>
</dbReference>
<evidence type="ECO:0000256" key="5">
    <source>
        <dbReference type="ARBA" id="ARBA00022758"/>
    </source>
</evidence>
<sequence>MPEPSGSGRRASVRGTAPHTSTSSSITSVHTVGPWAASSSESESTSHAIPLSPPPSPTLSGRRRRTPEHTLSQRWTQVSSSAPIASTSIRSAVQHTARFDVPGTPEVSPAQHDVHHHPKATAEAFLRRIFVDWHTSGALLQAEDAGVELVCRGWTGAVVQKCDLSYRASTAPPGVRCAKDRSLYVLMPRSCDRSQLHDHILRILEMASKSACAARVVVCLERDLPDLSSLIHGFCYVGGEVSSMNGQRDAWSLATPTTSLVLVSISL</sequence>
<comment type="function">
    <text evidence="1">Ornithine decarboxylase (ODC) antizyme protein that negatively regulates ODC activity and intracellular polyamine biosynthesis in response to increased intracellular polyamine levels. Binds to ODC monomers, inhibiting the assembly of the functional ODC homodimer, and targets the monomers for ubiquitin-independent proteolytic destruction by the 26S proteasome.</text>
</comment>
<dbReference type="Pfam" id="PF02100">
    <property type="entry name" value="ODC_AZ"/>
    <property type="match status" value="1"/>
</dbReference>
<evidence type="ECO:0000313" key="8">
    <source>
        <dbReference type="Proteomes" id="UP000186303"/>
    </source>
</evidence>
<dbReference type="Proteomes" id="UP000186303">
    <property type="component" value="Chromosome 2"/>
</dbReference>
<gene>
    <name evidence="7" type="ORF">MSYG_1010</name>
</gene>
<evidence type="ECO:0000256" key="3">
    <source>
        <dbReference type="ARBA" id="ARBA00011486"/>
    </source>
</evidence>
<dbReference type="InterPro" id="IPR016181">
    <property type="entry name" value="Acyl_CoA_acyltransferase"/>
</dbReference>
<evidence type="ECO:0000256" key="2">
    <source>
        <dbReference type="ARBA" id="ARBA00008796"/>
    </source>
</evidence>
<evidence type="ECO:0000313" key="7">
    <source>
        <dbReference type="EMBL" id="SHO76672.1"/>
    </source>
</evidence>
<dbReference type="STRING" id="1230383.A0A1M8A2G9"/>
<evidence type="ECO:0000256" key="1">
    <source>
        <dbReference type="ARBA" id="ARBA00002307"/>
    </source>
</evidence>
<dbReference type="Gene3D" id="3.40.630.60">
    <property type="match status" value="1"/>
</dbReference>
<reference evidence="8" key="1">
    <citation type="journal article" date="2017" name="Nucleic Acids Res.">
        <title>Proteogenomics produces comprehensive and highly accurate protein-coding gene annotation in a complete genome assembly of Malassezia sympodialis.</title>
        <authorList>
            <person name="Zhu Y."/>
            <person name="Engstroem P.G."/>
            <person name="Tellgren-Roth C."/>
            <person name="Baudo C.D."/>
            <person name="Kennell J.C."/>
            <person name="Sun S."/>
            <person name="Billmyre R.B."/>
            <person name="Schroeder M.S."/>
            <person name="Andersson A."/>
            <person name="Holm T."/>
            <person name="Sigurgeirsson B."/>
            <person name="Wu G."/>
            <person name="Sankaranarayanan S.R."/>
            <person name="Siddharthan R."/>
            <person name="Sanyal K."/>
            <person name="Lundeberg J."/>
            <person name="Nystedt B."/>
            <person name="Boekhout T."/>
            <person name="Dawson T.L. Jr."/>
            <person name="Heitman J."/>
            <person name="Scheynius A."/>
            <person name="Lehtioe J."/>
        </authorList>
    </citation>
    <scope>NUCLEOTIDE SEQUENCE [LARGE SCALE GENOMIC DNA]</scope>
    <source>
        <strain evidence="8">ATCC 42132</strain>
    </source>
</reference>
<name>A0A1M8A2G9_MALS4</name>
<evidence type="ECO:0000256" key="4">
    <source>
        <dbReference type="ARBA" id="ARBA00017712"/>
    </source>
</evidence>
<comment type="subunit">
    <text evidence="3">Interacts with ODC and thereby sterically blocks ODC homodimerization.</text>
</comment>
<protein>
    <recommendedName>
        <fullName evidence="4">Ornithine decarboxylase antizyme</fullName>
    </recommendedName>
</protein>
<dbReference type="PANTHER" id="PTHR10279">
    <property type="entry name" value="ORNITHINE DECARBOXYLASE ANTIZYME"/>
    <property type="match status" value="1"/>
</dbReference>
<dbReference type="AlphaFoldDB" id="A0A1M8A2G9"/>
<keyword evidence="5" id="KW-0688">Ribosomal frameshifting</keyword>
<organism evidence="7 8">
    <name type="scientific">Malassezia sympodialis (strain ATCC 42132)</name>
    <name type="common">Atopic eczema-associated yeast</name>
    <dbReference type="NCBI Taxonomy" id="1230383"/>
    <lineage>
        <taxon>Eukaryota</taxon>
        <taxon>Fungi</taxon>
        <taxon>Dikarya</taxon>
        <taxon>Basidiomycota</taxon>
        <taxon>Ustilaginomycotina</taxon>
        <taxon>Malasseziomycetes</taxon>
        <taxon>Malasseziales</taxon>
        <taxon>Malasseziaceae</taxon>
        <taxon>Malassezia</taxon>
    </lineage>
</organism>
<dbReference type="GO" id="GO:0005737">
    <property type="term" value="C:cytoplasm"/>
    <property type="evidence" value="ECO:0007669"/>
    <property type="project" value="TreeGrafter"/>
</dbReference>
<dbReference type="InterPro" id="IPR002993">
    <property type="entry name" value="ODC_AZ"/>
</dbReference>
<feature type="region of interest" description="Disordered" evidence="6">
    <location>
        <begin position="1"/>
        <end position="84"/>
    </location>
</feature>
<dbReference type="GO" id="GO:0045732">
    <property type="term" value="P:positive regulation of protein catabolic process"/>
    <property type="evidence" value="ECO:0007669"/>
    <property type="project" value="TreeGrafter"/>
</dbReference>
<dbReference type="GO" id="GO:0005634">
    <property type="term" value="C:nucleus"/>
    <property type="evidence" value="ECO:0007669"/>
    <property type="project" value="TreeGrafter"/>
</dbReference>
<keyword evidence="8" id="KW-1185">Reference proteome</keyword>
<dbReference type="EMBL" id="LT671822">
    <property type="protein sequence ID" value="SHO76672.1"/>
    <property type="molecule type" value="Genomic_DNA"/>
</dbReference>
<evidence type="ECO:0000256" key="6">
    <source>
        <dbReference type="SAM" id="MobiDB-lite"/>
    </source>
</evidence>
<dbReference type="GO" id="GO:0008073">
    <property type="term" value="F:ornithine decarboxylase inhibitor activity"/>
    <property type="evidence" value="ECO:0007669"/>
    <property type="project" value="InterPro"/>
</dbReference>
<dbReference type="InterPro" id="IPR038581">
    <property type="entry name" value="ODC_AZ_sf"/>
</dbReference>
<comment type="similarity">
    <text evidence="2">Belongs to the ODC antizyme family.</text>
</comment>
<dbReference type="PANTHER" id="PTHR10279:SF10">
    <property type="entry name" value="ORNITHINE DECARBOXYLASE ANTIZYME"/>
    <property type="match status" value="1"/>
</dbReference>
<accession>A0A1M8A2G9</accession>
<dbReference type="GO" id="GO:0075523">
    <property type="term" value="P:viral translational frameshifting"/>
    <property type="evidence" value="ECO:0007669"/>
    <property type="project" value="UniProtKB-KW"/>
</dbReference>